<reference evidence="3" key="1">
    <citation type="submission" date="2016-04" db="EMBL/GenBank/DDBJ databases">
        <authorList>
            <person name="Evans L.H."/>
            <person name="Alamgir A."/>
            <person name="Owens N."/>
            <person name="Weber N.D."/>
            <person name="Virtaneva K."/>
            <person name="Barbian K."/>
            <person name="Babar A."/>
            <person name="Rosenke K."/>
        </authorList>
    </citation>
    <scope>NUCLEOTIDE SEQUENCE</scope>
    <source>
        <strain evidence="3">86-2</strain>
    </source>
</reference>
<dbReference type="PANTHER" id="PTHR43567">
    <property type="entry name" value="FLAVOREDOXIN-RELATED-RELATED"/>
    <property type="match status" value="1"/>
</dbReference>
<feature type="domain" description="Flavin reductase like" evidence="2">
    <location>
        <begin position="23"/>
        <end position="162"/>
    </location>
</feature>
<protein>
    <recommendedName>
        <fullName evidence="2">Flavin reductase like domain-containing protein</fullName>
    </recommendedName>
</protein>
<name>A0A212J439_9BACT</name>
<dbReference type="GO" id="GO:0010181">
    <property type="term" value="F:FMN binding"/>
    <property type="evidence" value="ECO:0007669"/>
    <property type="project" value="InterPro"/>
</dbReference>
<sequence length="169" mass="19895">MTFFEKIDIKDFTPDSFGLKNKWMLVTASKPDGTVNTMTASWGGYGVMWNKEVVFVVIRPQRYTREFVESAESFSLTFFDKKYLKDLSYLGKVSGRDEDKISKAGLNIAFDKNIPYFMEAETAIFVKKLFVQRIQEDAFLEKDIIERWYPEKDFHYLYIAEVTNILKRK</sequence>
<evidence type="ECO:0000313" key="3">
    <source>
        <dbReference type="EMBL" id="SBV93925.1"/>
    </source>
</evidence>
<dbReference type="InterPro" id="IPR052174">
    <property type="entry name" value="Flavoredoxin"/>
</dbReference>
<dbReference type="EMBL" id="FLUL01000001">
    <property type="protein sequence ID" value="SBV93925.1"/>
    <property type="molecule type" value="Genomic_DNA"/>
</dbReference>
<dbReference type="PANTHER" id="PTHR43567:SF5">
    <property type="entry name" value="HYPOTHETICAL CYTOSOLIC PROTEIN"/>
    <property type="match status" value="1"/>
</dbReference>
<evidence type="ECO:0000256" key="1">
    <source>
        <dbReference type="ARBA" id="ARBA00038054"/>
    </source>
</evidence>
<dbReference type="Gene3D" id="2.30.110.10">
    <property type="entry name" value="Electron Transport, Fmn-binding Protein, Chain A"/>
    <property type="match status" value="1"/>
</dbReference>
<evidence type="ECO:0000259" key="2">
    <source>
        <dbReference type="Pfam" id="PF01613"/>
    </source>
</evidence>
<accession>A0A212J439</accession>
<dbReference type="GO" id="GO:0016646">
    <property type="term" value="F:oxidoreductase activity, acting on the CH-NH group of donors, NAD or NADP as acceptor"/>
    <property type="evidence" value="ECO:0007669"/>
    <property type="project" value="UniProtKB-ARBA"/>
</dbReference>
<dbReference type="RefSeq" id="WP_296947061.1">
    <property type="nucleotide sequence ID" value="NZ_LT599021.1"/>
</dbReference>
<gene>
    <name evidence="3" type="ORF">KL86DYS2_10630</name>
</gene>
<comment type="similarity">
    <text evidence="1">Belongs to the flavoredoxin family.</text>
</comment>
<dbReference type="InterPro" id="IPR002563">
    <property type="entry name" value="Flavin_Rdtase-like_dom"/>
</dbReference>
<dbReference type="Pfam" id="PF01613">
    <property type="entry name" value="Flavin_Reduct"/>
    <property type="match status" value="1"/>
</dbReference>
<proteinExistence type="inferred from homology"/>
<organism evidence="3">
    <name type="scientific">uncultured Dysgonomonas sp</name>
    <dbReference type="NCBI Taxonomy" id="206096"/>
    <lineage>
        <taxon>Bacteria</taxon>
        <taxon>Pseudomonadati</taxon>
        <taxon>Bacteroidota</taxon>
        <taxon>Bacteroidia</taxon>
        <taxon>Bacteroidales</taxon>
        <taxon>Dysgonomonadaceae</taxon>
        <taxon>Dysgonomonas</taxon>
        <taxon>environmental samples</taxon>
    </lineage>
</organism>
<dbReference type="SUPFAM" id="SSF50475">
    <property type="entry name" value="FMN-binding split barrel"/>
    <property type="match status" value="1"/>
</dbReference>
<dbReference type="InterPro" id="IPR012349">
    <property type="entry name" value="Split_barrel_FMN-bd"/>
</dbReference>
<dbReference type="AlphaFoldDB" id="A0A212J439"/>